<comment type="cofactor">
    <cofactor evidence="1">
        <name>pyridoxal 5'-phosphate</name>
        <dbReference type="ChEBI" id="CHEBI:597326"/>
    </cofactor>
</comment>
<evidence type="ECO:0000313" key="9">
    <source>
        <dbReference type="EMBL" id="MBK0395735.1"/>
    </source>
</evidence>
<keyword evidence="4 9" id="KW-0032">Aminotransferase</keyword>
<evidence type="ECO:0000256" key="1">
    <source>
        <dbReference type="ARBA" id="ARBA00001933"/>
    </source>
</evidence>
<dbReference type="Gene3D" id="3.40.640.10">
    <property type="entry name" value="Type I PLP-dependent aspartate aminotransferase-like (Major domain)"/>
    <property type="match status" value="1"/>
</dbReference>
<evidence type="ECO:0000256" key="6">
    <source>
        <dbReference type="ARBA" id="ARBA00022898"/>
    </source>
</evidence>
<evidence type="ECO:0000256" key="2">
    <source>
        <dbReference type="ARBA" id="ARBA00007441"/>
    </source>
</evidence>
<dbReference type="EMBL" id="JAEHNZ010000001">
    <property type="protein sequence ID" value="MBK0395735.1"/>
    <property type="molecule type" value="Genomic_DNA"/>
</dbReference>
<dbReference type="SUPFAM" id="SSF53383">
    <property type="entry name" value="PLP-dependent transferases"/>
    <property type="match status" value="1"/>
</dbReference>
<sequence length="404" mass="45150">MEHFPKSHRLENVRYEIRGPVLQEAMKMEEAGHQIIKLNIGNPAPFGFEAPDEIVMDIIRNLPTSQGYCDSKGLYSARKAIVQYYQSHGIRNLDVNDVYIGNGVSELILMTMQALLNDGDEILIPAPDYPLWTAAATLSGGNVRHYLCDESSDWFPDIADIKAKITEKTKAIVIINPNNPTGAVYSQAVLEEIAEIARQHSLMIFADEIYEKIVYDGAIHHHMAAVAPDVFCVTFNGLSKAYRVAGFRQGWMILTGNKKAAAGFIDGLNTLSSMRLCANTPMQHGIQAALGGYQSIDELIVPGGRLYDQSIIAAEMLNDIDGVSCVRPKGSLYVFPKLDIQKFNIRDDVQFARDFLAQEKVLIVQGTGFNWIRPDHFRVVTLPHQSQIEEAIERLARFLHGYRQ</sequence>
<comment type="similarity">
    <text evidence="2">Belongs to the class-I pyridoxal-phosphate-dependent aminotransferase family.</text>
</comment>
<dbReference type="PANTHER" id="PTHR43488">
    <property type="entry name" value="GLUTAMATE-PYRUVATE AMINOTRANSFERASE ALAA"/>
    <property type="match status" value="1"/>
</dbReference>
<dbReference type="InterPro" id="IPR015424">
    <property type="entry name" value="PyrdxlP-dep_Trfase"/>
</dbReference>
<dbReference type="Pfam" id="PF00155">
    <property type="entry name" value="Aminotran_1_2"/>
    <property type="match status" value="1"/>
</dbReference>
<keyword evidence="5" id="KW-0808">Transferase</keyword>
<dbReference type="RefSeq" id="WP_200521774.1">
    <property type="nucleotide sequence ID" value="NZ_JAEHNZ010000001.1"/>
</dbReference>
<dbReference type="InterPro" id="IPR015421">
    <property type="entry name" value="PyrdxlP-dep_Trfase_major"/>
</dbReference>
<dbReference type="InterPro" id="IPR051926">
    <property type="entry name" value="Ala_Aminotransferase"/>
</dbReference>
<reference evidence="9 10" key="1">
    <citation type="journal article" date="2021" name="Pathogens">
        <title>Isolation and Characterization of Kingella bonacorsii sp. nov., A Novel Kingella Species Detected in a Stable Periodontitis Subject.</title>
        <authorList>
            <person name="Antezack A."/>
            <person name="Boxberger M."/>
            <person name="Rolland C."/>
            <person name="Monnet-Corti V."/>
            <person name="La Scola B."/>
        </authorList>
    </citation>
    <scope>NUCLEOTIDE SEQUENCE [LARGE SCALE GENOMIC DNA]</scope>
    <source>
        <strain evidence="9 10">Marseille-Q4569</strain>
    </source>
</reference>
<dbReference type="EC" id="2.6.1.2" evidence="7"/>
<gene>
    <name evidence="9" type="ORF">JDW22_03825</name>
</gene>
<dbReference type="Proteomes" id="UP000614058">
    <property type="component" value="Unassembled WGS sequence"/>
</dbReference>
<keyword evidence="6" id="KW-0663">Pyridoxal phosphate</keyword>
<proteinExistence type="inferred from homology"/>
<feature type="domain" description="Aminotransferase class I/classII large" evidence="8">
    <location>
        <begin position="35"/>
        <end position="395"/>
    </location>
</feature>
<dbReference type="GO" id="GO:0008483">
    <property type="term" value="F:transaminase activity"/>
    <property type="evidence" value="ECO:0007669"/>
    <property type="project" value="UniProtKB-KW"/>
</dbReference>
<dbReference type="InterPro" id="IPR015422">
    <property type="entry name" value="PyrdxlP-dep_Trfase_small"/>
</dbReference>
<keyword evidence="10" id="KW-1185">Reference proteome</keyword>
<dbReference type="PANTHER" id="PTHR43488:SF2">
    <property type="entry name" value="GLUTAMATE-PYRUVATE AMINOTRANSFERASE ALAA"/>
    <property type="match status" value="1"/>
</dbReference>
<evidence type="ECO:0000256" key="4">
    <source>
        <dbReference type="ARBA" id="ARBA00022576"/>
    </source>
</evidence>
<dbReference type="Gene3D" id="3.90.1150.10">
    <property type="entry name" value="Aspartate Aminotransferase, domain 1"/>
    <property type="match status" value="1"/>
</dbReference>
<evidence type="ECO:0000256" key="5">
    <source>
        <dbReference type="ARBA" id="ARBA00022679"/>
    </source>
</evidence>
<protein>
    <recommendedName>
        <fullName evidence="3">Putative 8-amino-7-oxononanoate synthase</fullName>
        <ecNumber evidence="7">2.6.1.2</ecNumber>
    </recommendedName>
</protein>
<organism evidence="9 10">
    <name type="scientific">Kingella bonacorsii</name>
    <dbReference type="NCBI Taxonomy" id="2796361"/>
    <lineage>
        <taxon>Bacteria</taxon>
        <taxon>Pseudomonadati</taxon>
        <taxon>Pseudomonadota</taxon>
        <taxon>Betaproteobacteria</taxon>
        <taxon>Neisseriales</taxon>
        <taxon>Neisseriaceae</taxon>
        <taxon>Kingella</taxon>
    </lineage>
</organism>
<evidence type="ECO:0000313" key="10">
    <source>
        <dbReference type="Proteomes" id="UP000614058"/>
    </source>
</evidence>
<dbReference type="InterPro" id="IPR004839">
    <property type="entry name" value="Aminotransferase_I/II_large"/>
</dbReference>
<comment type="caution">
    <text evidence="9">The sequence shown here is derived from an EMBL/GenBank/DDBJ whole genome shotgun (WGS) entry which is preliminary data.</text>
</comment>
<evidence type="ECO:0000256" key="7">
    <source>
        <dbReference type="ARBA" id="ARBA00026106"/>
    </source>
</evidence>
<accession>A0ABS1BR28</accession>
<dbReference type="CDD" id="cd00609">
    <property type="entry name" value="AAT_like"/>
    <property type="match status" value="1"/>
</dbReference>
<evidence type="ECO:0000259" key="8">
    <source>
        <dbReference type="Pfam" id="PF00155"/>
    </source>
</evidence>
<evidence type="ECO:0000256" key="3">
    <source>
        <dbReference type="ARBA" id="ARBA00021531"/>
    </source>
</evidence>
<name>A0ABS1BR28_9NEIS</name>